<evidence type="ECO:0000313" key="3">
    <source>
        <dbReference type="EMBL" id="MCZ8535254.1"/>
    </source>
</evidence>
<reference evidence="3" key="1">
    <citation type="submission" date="2022-05" db="EMBL/GenBank/DDBJ databases">
        <authorList>
            <person name="Colautti A."/>
            <person name="Iacumin L."/>
        </authorList>
    </citation>
    <scope>NUCLEOTIDE SEQUENCE</scope>
    <source>
        <strain evidence="3">DSM 30747</strain>
    </source>
</reference>
<evidence type="ECO:0000313" key="4">
    <source>
        <dbReference type="Proteomes" id="UP001152172"/>
    </source>
</evidence>
<dbReference type="GO" id="GO:0003677">
    <property type="term" value="F:DNA binding"/>
    <property type="evidence" value="ECO:0007669"/>
    <property type="project" value="InterPro"/>
</dbReference>
<accession>A0A9X3LF87</accession>
<dbReference type="CDD" id="cd18032">
    <property type="entry name" value="DEXHc_RE_I_III_res"/>
    <property type="match status" value="1"/>
</dbReference>
<dbReference type="SMART" id="SM00487">
    <property type="entry name" value="DEXDc"/>
    <property type="match status" value="1"/>
</dbReference>
<dbReference type="Gene3D" id="3.40.50.300">
    <property type="entry name" value="P-loop containing nucleotide triphosphate hydrolases"/>
    <property type="match status" value="2"/>
</dbReference>
<dbReference type="Pfam" id="PF11907">
    <property type="entry name" value="DUF3427"/>
    <property type="match status" value="1"/>
</dbReference>
<dbReference type="Pfam" id="PF13091">
    <property type="entry name" value="PLDc_2"/>
    <property type="match status" value="1"/>
</dbReference>
<feature type="domain" description="Helicase ATP-binding" evidence="1">
    <location>
        <begin position="316"/>
        <end position="467"/>
    </location>
</feature>
<dbReference type="PROSITE" id="PS51192">
    <property type="entry name" value="HELICASE_ATP_BIND_1"/>
    <property type="match status" value="1"/>
</dbReference>
<dbReference type="EMBL" id="JAMKBI010000018">
    <property type="protein sequence ID" value="MCZ8535254.1"/>
    <property type="molecule type" value="Genomic_DNA"/>
</dbReference>
<dbReference type="SUPFAM" id="SSF56024">
    <property type="entry name" value="Phospholipase D/nuclease"/>
    <property type="match status" value="1"/>
</dbReference>
<dbReference type="Pfam" id="PF04851">
    <property type="entry name" value="ResIII"/>
    <property type="match status" value="1"/>
</dbReference>
<dbReference type="Pfam" id="PF00271">
    <property type="entry name" value="Helicase_C"/>
    <property type="match status" value="1"/>
</dbReference>
<dbReference type="InterPro" id="IPR050742">
    <property type="entry name" value="Helicase_Restrict-Modif_Enz"/>
</dbReference>
<dbReference type="GO" id="GO:0005524">
    <property type="term" value="F:ATP binding"/>
    <property type="evidence" value="ECO:0007669"/>
    <property type="project" value="InterPro"/>
</dbReference>
<dbReference type="PANTHER" id="PTHR47396:SF1">
    <property type="entry name" value="ATP-DEPENDENT HELICASE IRC3-RELATED"/>
    <property type="match status" value="1"/>
</dbReference>
<dbReference type="Proteomes" id="UP001152172">
    <property type="component" value="Unassembled WGS sequence"/>
</dbReference>
<dbReference type="GO" id="GO:0016787">
    <property type="term" value="F:hydrolase activity"/>
    <property type="evidence" value="ECO:0007669"/>
    <property type="project" value="InterPro"/>
</dbReference>
<comment type="caution">
    <text evidence="3">The sequence shown here is derived from an EMBL/GenBank/DDBJ whole genome shotgun (WGS) entry which is preliminary data.</text>
</comment>
<proteinExistence type="predicted"/>
<dbReference type="Gene3D" id="3.30.870.10">
    <property type="entry name" value="Endonuclease Chain A"/>
    <property type="match status" value="1"/>
</dbReference>
<dbReference type="RefSeq" id="WP_269923249.1">
    <property type="nucleotide sequence ID" value="NZ_JAMKBI010000018.1"/>
</dbReference>
<dbReference type="CDD" id="cd18799">
    <property type="entry name" value="SF2_C_EcoAI-like"/>
    <property type="match status" value="1"/>
</dbReference>
<protein>
    <submittedName>
        <fullName evidence="3">DUF3427 domain-containing protein</fullName>
    </submittedName>
</protein>
<dbReference type="InterPro" id="IPR025202">
    <property type="entry name" value="PLD-like_dom"/>
</dbReference>
<dbReference type="InterPro" id="IPR021835">
    <property type="entry name" value="DUF3427"/>
</dbReference>
<sequence>MDNNKKGVIEEIYLTKKKYPDSRLVQKLSIDEYVETLTMHAANIIGNRLRSLANEDKFKEIFNLIDQVHDIVGQEEKEFSQPLSMITYSEGHSNIPIKEDLFLTRVDVLYNDSHKIKNFFKTLSYEMQTADEIFFLVSFVRMSGVQLLTRELVDLEKRNVPIKVLTTTYLNITETKAIRHLLKFKNVEVKILPLKNESFHTKAYLFKRNSQQNTVIIGSSNLSHSALINGHELNVKIPHTQHMPAYAQTMEFFDKMWIHEKAVSPTEEFLTKYEQHQKVETVLVPSFTYETNAPYLTDIGIQPNEMQREALKNLVFTRKNGHTKGIIIAATGTGKTYLSAFDAQQFKPKRILFIAHREELLNNAIRTFSTLFQDEFLCGKITGTKKEFDKRFIFSTIQSLSKDETLTSFKKDEFDYIIIDEFHHAESPTYRKIIDYFNPKFLLGLTATPERMDGRNILELCENNIIYEIRLRDALEAKLLAPFHYFGVSDKTIDYDQINLINGHYEEQSLVKALSTFSRVEFIINKIETYGYDGSTLHGLGFCVNIEHAKFMNEEFNRRGYVTECLTGEDSVEYRTNIIGRLEDPNDNLSIIFTVNIFNEGIDIPKINLMLFLRPTESSTVFIQQLGRGLRRVENKEYVTILDFIGNYKKSFIIPLALSGQYNAKAFDADSLRVAVSHEFADAPGGSVVQLDPIAQREILERLENIRFNPKEVLKEMYLQFKHELGRSPELTDFLYTEEAPSLTFFLYNHKSWVNTKKYMKDLNPFDEWIFSNDFRYEVVERIESMLPIKWPYEYAIIYLSKFKTEISVDDIVIWIAKRFDLEIKHTEHKTLILRAMDRLSNRFKKQTWIFGELIKESFYVNNQIIKLFNNDIYFNYVKERLEYGLIDFRRTFRTELTLGQEIKLALYRNYTRNELMFIFEAKVPEGTWREGVSKVDNHYLLFINLNKAENVEDHLLYKDFFKDPSTFHWQSQNKTAHHSSQGQEYIHHQEKNIHIHLFIRKYSKMHGMTLPFMYLGEIDYVSSHGDKPMNIIWKLHQPVPEDLYHDLIR</sequence>
<dbReference type="PANTHER" id="PTHR47396">
    <property type="entry name" value="TYPE I RESTRICTION ENZYME ECOKI R PROTEIN"/>
    <property type="match status" value="1"/>
</dbReference>
<keyword evidence="4" id="KW-1185">Reference proteome</keyword>
<feature type="domain" description="Helicase C-terminal" evidence="2">
    <location>
        <begin position="519"/>
        <end position="673"/>
    </location>
</feature>
<name>A0A9X3LF87_9BACI</name>
<organism evidence="3 4">
    <name type="scientific">Psychrobacillus psychrodurans</name>
    <dbReference type="NCBI Taxonomy" id="126157"/>
    <lineage>
        <taxon>Bacteria</taxon>
        <taxon>Bacillati</taxon>
        <taxon>Bacillota</taxon>
        <taxon>Bacilli</taxon>
        <taxon>Bacillales</taxon>
        <taxon>Bacillaceae</taxon>
        <taxon>Psychrobacillus</taxon>
    </lineage>
</organism>
<dbReference type="SUPFAM" id="SSF52540">
    <property type="entry name" value="P-loop containing nucleoside triphosphate hydrolases"/>
    <property type="match status" value="1"/>
</dbReference>
<evidence type="ECO:0000259" key="2">
    <source>
        <dbReference type="PROSITE" id="PS51194"/>
    </source>
</evidence>
<dbReference type="InterPro" id="IPR027417">
    <property type="entry name" value="P-loop_NTPase"/>
</dbReference>
<evidence type="ECO:0000259" key="1">
    <source>
        <dbReference type="PROSITE" id="PS51192"/>
    </source>
</evidence>
<dbReference type="SMART" id="SM00490">
    <property type="entry name" value="HELICc"/>
    <property type="match status" value="1"/>
</dbReference>
<gene>
    <name evidence="3" type="ORF">M9R61_18280</name>
</gene>
<dbReference type="GO" id="GO:0005829">
    <property type="term" value="C:cytosol"/>
    <property type="evidence" value="ECO:0007669"/>
    <property type="project" value="TreeGrafter"/>
</dbReference>
<dbReference type="InterPro" id="IPR014001">
    <property type="entry name" value="Helicase_ATP-bd"/>
</dbReference>
<dbReference type="AlphaFoldDB" id="A0A9X3LF87"/>
<dbReference type="InterPro" id="IPR001650">
    <property type="entry name" value="Helicase_C-like"/>
</dbReference>
<dbReference type="PROSITE" id="PS51194">
    <property type="entry name" value="HELICASE_CTER"/>
    <property type="match status" value="1"/>
</dbReference>
<dbReference type="InterPro" id="IPR006935">
    <property type="entry name" value="Helicase/UvrB_N"/>
</dbReference>